<accession>A0A6H9WSD7</accession>
<dbReference type="EMBL" id="WBJY01000001">
    <property type="protein sequence ID" value="KAB1649837.1"/>
    <property type="molecule type" value="Genomic_DNA"/>
</dbReference>
<comment type="caution">
    <text evidence="2">The sequence shown here is derived from an EMBL/GenBank/DDBJ whole genome shotgun (WGS) entry which is preliminary data.</text>
</comment>
<reference evidence="2 3" key="1">
    <citation type="submission" date="2019-09" db="EMBL/GenBank/DDBJ databases">
        <title>Phylogeny of genus Pseudoclavibacter and closely related genus.</title>
        <authorList>
            <person name="Li Y."/>
        </authorList>
    </citation>
    <scope>NUCLEOTIDE SEQUENCE [LARGE SCALE GENOMIC DNA]</scope>
    <source>
        <strain evidence="2 3">EGI 60007</strain>
    </source>
</reference>
<evidence type="ECO:0000313" key="3">
    <source>
        <dbReference type="Proteomes" id="UP000431744"/>
    </source>
</evidence>
<dbReference type="RefSeq" id="WP_158028422.1">
    <property type="nucleotide sequence ID" value="NZ_BMHG01000001.1"/>
</dbReference>
<feature type="region of interest" description="Disordered" evidence="1">
    <location>
        <begin position="1"/>
        <end position="69"/>
    </location>
</feature>
<proteinExistence type="predicted"/>
<organism evidence="2 3">
    <name type="scientific">Pseudoclavibacter endophyticus</name>
    <dbReference type="NCBI Taxonomy" id="1778590"/>
    <lineage>
        <taxon>Bacteria</taxon>
        <taxon>Bacillati</taxon>
        <taxon>Actinomycetota</taxon>
        <taxon>Actinomycetes</taxon>
        <taxon>Micrococcales</taxon>
        <taxon>Microbacteriaceae</taxon>
        <taxon>Pseudoclavibacter</taxon>
    </lineage>
</organism>
<keyword evidence="3" id="KW-1185">Reference proteome</keyword>
<dbReference type="Proteomes" id="UP000431744">
    <property type="component" value="Unassembled WGS sequence"/>
</dbReference>
<gene>
    <name evidence="2" type="ORF">F8O04_06305</name>
</gene>
<sequence length="69" mass="8121">MSNDIVRGNQQAGRDRYRQPRERAQESEALRAGRDLYKKRHGTAPDQQADEPAPTDAQQRGRDLYRRRR</sequence>
<name>A0A6H9WSD7_9MICO</name>
<evidence type="ECO:0000313" key="2">
    <source>
        <dbReference type="EMBL" id="KAB1649837.1"/>
    </source>
</evidence>
<dbReference type="AlphaFoldDB" id="A0A6H9WSD7"/>
<evidence type="ECO:0000256" key="1">
    <source>
        <dbReference type="SAM" id="MobiDB-lite"/>
    </source>
</evidence>
<feature type="compositionally biased region" description="Basic and acidic residues" evidence="1">
    <location>
        <begin position="13"/>
        <end position="36"/>
    </location>
</feature>
<protein>
    <submittedName>
        <fullName evidence="2">Uncharacterized protein</fullName>
    </submittedName>
</protein>
<feature type="compositionally biased region" description="Basic and acidic residues" evidence="1">
    <location>
        <begin position="59"/>
        <end position="69"/>
    </location>
</feature>
<feature type="compositionally biased region" description="Polar residues" evidence="1">
    <location>
        <begin position="1"/>
        <end position="12"/>
    </location>
</feature>